<dbReference type="KEGG" id="mpz:Marpi_2027"/>
<dbReference type="Proteomes" id="UP000007161">
    <property type="component" value="Chromosome"/>
</dbReference>
<dbReference type="eggNOG" id="COG1352">
    <property type="taxonomic scope" value="Bacteria"/>
</dbReference>
<dbReference type="STRING" id="443254.Marpi_2027"/>
<feature type="domain" description="CheR-type methyltransferase" evidence="1">
    <location>
        <begin position="1"/>
        <end position="227"/>
    </location>
</feature>
<name>H2J733_MARPK</name>
<dbReference type="GO" id="GO:0032259">
    <property type="term" value="P:methylation"/>
    <property type="evidence" value="ECO:0007669"/>
    <property type="project" value="UniProtKB-KW"/>
</dbReference>
<dbReference type="PANTHER" id="PTHR24422">
    <property type="entry name" value="CHEMOTAXIS PROTEIN METHYLTRANSFERASE"/>
    <property type="match status" value="1"/>
</dbReference>
<sequence>MIDTKLKHIINKYSLSFDEKKFQNVKKIIQYLGELDEEILENIILENYTIGESYFFRDENLWNILKRKIQTKNNWDILSLGCSRGEEVYTMSFILNDSGINYSIKGVDLSYERIQQAIKGEYKFWSVRFLKKDLIEKYFEKKDNFFYVKNNYKRDISFMQRNIILEAKDNSKTYDIIFIRRVLIYFEEYQISKILNDLKLLLKKDGYLILGKGEFYPELLELFEPEFYDDIVLWKNSKNKILKKNTKTSLFKNKINLKYPEKKNLQPSKNNIEKNILKDKILKTYTHVTLEEELEIIEEMLNKENFIMAYERISHAIEKYPLNYLLWKYKGFVELRLGKNFKDSISKAIYLNPDDPELWHLKNS</sequence>
<dbReference type="PROSITE" id="PS50123">
    <property type="entry name" value="CHER"/>
    <property type="match status" value="1"/>
</dbReference>
<organism evidence="2 3">
    <name type="scientific">Marinitoga piezophila (strain DSM 14283 / JCM 11233 / KA3)</name>
    <dbReference type="NCBI Taxonomy" id="443254"/>
    <lineage>
        <taxon>Bacteria</taxon>
        <taxon>Thermotogati</taxon>
        <taxon>Thermotogota</taxon>
        <taxon>Thermotogae</taxon>
        <taxon>Petrotogales</taxon>
        <taxon>Petrotogaceae</taxon>
        <taxon>Marinitoga</taxon>
    </lineage>
</organism>
<dbReference type="SUPFAM" id="SSF48439">
    <property type="entry name" value="Protein prenylyltransferase"/>
    <property type="match status" value="1"/>
</dbReference>
<dbReference type="GO" id="GO:0008757">
    <property type="term" value="F:S-adenosylmethionine-dependent methyltransferase activity"/>
    <property type="evidence" value="ECO:0007669"/>
    <property type="project" value="InterPro"/>
</dbReference>
<keyword evidence="2" id="KW-0808">Transferase</keyword>
<keyword evidence="3" id="KW-1185">Reference proteome</keyword>
<dbReference type="HOGENOM" id="CLU_707410_0_0_0"/>
<dbReference type="PANTHER" id="PTHR24422:SF10">
    <property type="entry name" value="CHEMOTAXIS PROTEIN METHYLTRANSFERASE 2"/>
    <property type="match status" value="1"/>
</dbReference>
<dbReference type="RefSeq" id="WP_014297473.1">
    <property type="nucleotide sequence ID" value="NC_016751.1"/>
</dbReference>
<dbReference type="EMBL" id="CP003257">
    <property type="protein sequence ID" value="AEX86403.1"/>
    <property type="molecule type" value="Genomic_DNA"/>
</dbReference>
<dbReference type="SMART" id="SM00138">
    <property type="entry name" value="MeTrc"/>
    <property type="match status" value="1"/>
</dbReference>
<dbReference type="AlphaFoldDB" id="H2J733"/>
<reference evidence="3" key="2">
    <citation type="submission" date="2012-01" db="EMBL/GenBank/DDBJ databases">
        <title>Complete sequence of chromosome of Marinitoga piezophila KA3.</title>
        <authorList>
            <person name="Lucas S."/>
            <person name="Han J."/>
            <person name="Lapidus A."/>
            <person name="Cheng J.-F."/>
            <person name="Goodwin L."/>
            <person name="Pitluck S."/>
            <person name="Peters L."/>
            <person name="Mikhailova N."/>
            <person name="Teshima H."/>
            <person name="Detter J.C."/>
            <person name="Han C."/>
            <person name="Tapia R."/>
            <person name="Land M."/>
            <person name="Hauser L."/>
            <person name="Kyrpides N."/>
            <person name="Ivanova N."/>
            <person name="Pagani I."/>
            <person name="Jebbar M."/>
            <person name="Vannier P."/>
            <person name="Oger P."/>
            <person name="Cario A."/>
            <person name="Bartlett D."/>
            <person name="Noll K.M."/>
            <person name="Woyke T."/>
        </authorList>
    </citation>
    <scope>NUCLEOTIDE SEQUENCE [LARGE SCALE GENOMIC DNA]</scope>
    <source>
        <strain evidence="3">DSM 14283 / JCM 11233 / KA3</strain>
    </source>
</reference>
<gene>
    <name evidence="2" type="ordered locus">Marpi_2027</name>
</gene>
<dbReference type="InterPro" id="IPR029063">
    <property type="entry name" value="SAM-dependent_MTases_sf"/>
</dbReference>
<dbReference type="OrthoDB" id="40689at2"/>
<protein>
    <submittedName>
        <fullName evidence="2">Methylase of chemotaxis methyl-accepting protein</fullName>
    </submittedName>
</protein>
<dbReference type="InterPro" id="IPR000780">
    <property type="entry name" value="CheR_MeTrfase"/>
</dbReference>
<dbReference type="PRINTS" id="PR00996">
    <property type="entry name" value="CHERMTFRASE"/>
</dbReference>
<keyword evidence="2" id="KW-0489">Methyltransferase</keyword>
<reference evidence="2 3" key="1">
    <citation type="journal article" date="2012" name="J. Bacteriol.">
        <title>Complete Genome Sequence of the Thermophilic, Piezophilic, Heterotrophic Bacterium Marinitoga piezophila KA3.</title>
        <authorList>
            <person name="Lucas S."/>
            <person name="Han J."/>
            <person name="Lapidus A."/>
            <person name="Cheng J.F."/>
            <person name="Goodwin L.A."/>
            <person name="Pitluck S."/>
            <person name="Peters L."/>
            <person name="Mikhailova N."/>
            <person name="Teshima H."/>
            <person name="Detter J.C."/>
            <person name="Han C."/>
            <person name="Tapia R."/>
            <person name="Land M."/>
            <person name="Hauser L."/>
            <person name="Kyrpides N.C."/>
            <person name="Ivanova N."/>
            <person name="Pagani I."/>
            <person name="Vannier P."/>
            <person name="Oger P."/>
            <person name="Bartlett D.H."/>
            <person name="Noll K.M."/>
            <person name="Woyke T."/>
            <person name="Jebbar M."/>
        </authorList>
    </citation>
    <scope>NUCLEOTIDE SEQUENCE [LARGE SCALE GENOMIC DNA]</scope>
    <source>
        <strain evidence="3">DSM 14283 / JCM 11233 / KA3</strain>
    </source>
</reference>
<dbReference type="SUPFAM" id="SSF53335">
    <property type="entry name" value="S-adenosyl-L-methionine-dependent methyltransferases"/>
    <property type="match status" value="1"/>
</dbReference>
<dbReference type="InterPro" id="IPR050903">
    <property type="entry name" value="Bact_Chemotaxis_MeTrfase"/>
</dbReference>
<proteinExistence type="predicted"/>
<evidence type="ECO:0000313" key="2">
    <source>
        <dbReference type="EMBL" id="AEX86403.1"/>
    </source>
</evidence>
<dbReference type="InterPro" id="IPR022642">
    <property type="entry name" value="CheR_C"/>
</dbReference>
<dbReference type="Gene3D" id="3.40.50.150">
    <property type="entry name" value="Vaccinia Virus protein VP39"/>
    <property type="match status" value="1"/>
</dbReference>
<dbReference type="Pfam" id="PF01739">
    <property type="entry name" value="CheR"/>
    <property type="match status" value="1"/>
</dbReference>
<evidence type="ECO:0000313" key="3">
    <source>
        <dbReference type="Proteomes" id="UP000007161"/>
    </source>
</evidence>
<accession>H2J733</accession>
<evidence type="ECO:0000259" key="1">
    <source>
        <dbReference type="PROSITE" id="PS50123"/>
    </source>
</evidence>